<dbReference type="EMBL" id="JAHESC010000068">
    <property type="protein sequence ID" value="MBT1690466.1"/>
    <property type="molecule type" value="Genomic_DNA"/>
</dbReference>
<sequence length="348" mass="38757">MSTPTTVKIYKTNSMNNRLILTILFLTCALHSSAQTQTFTNPILPSGADPWAVYHEGHYYYTHTLGNRIALWKTKDLTALKDVTPQTVWTPPAAGANSKAIWAPELHFLDNKWYIYYTATDKANDGDANRYVFVLENASADPLQGTWTDKGKVNTEHSGLDGSVFEHRGTRYFLYSAYVGPQSVLVIARMKDPWTLEGTQAIIAAPTQPWEKFGGRQILEGPEFLAGKKNELFIVYSASACWADEYALGMLAANTTANLLDPRAWTKLPTPVFQQSPAHNVYATGHNAFVQSADGKEHWLLYHANTGPGQGCDHRRSPRLQPFTWQANGRPDFGQPVSIDSALRKPSH</sequence>
<comment type="similarity">
    <text evidence="1 7">Belongs to the glycosyl hydrolase 43 family.</text>
</comment>
<protein>
    <submittedName>
        <fullName evidence="10">Glycoside hydrolase family 43 protein</fullName>
    </submittedName>
</protein>
<evidence type="ECO:0000256" key="3">
    <source>
        <dbReference type="ARBA" id="ARBA00022801"/>
    </source>
</evidence>
<name>A0AAP2DE18_9BACT</name>
<evidence type="ECO:0000256" key="7">
    <source>
        <dbReference type="RuleBase" id="RU361187"/>
    </source>
</evidence>
<organism evidence="10 11">
    <name type="scientific">Dawidia soli</name>
    <dbReference type="NCBI Taxonomy" id="2782352"/>
    <lineage>
        <taxon>Bacteria</taxon>
        <taxon>Pseudomonadati</taxon>
        <taxon>Bacteroidota</taxon>
        <taxon>Cytophagia</taxon>
        <taxon>Cytophagales</taxon>
        <taxon>Chryseotaleaceae</taxon>
        <taxon>Dawidia</taxon>
    </lineage>
</organism>
<evidence type="ECO:0000256" key="2">
    <source>
        <dbReference type="ARBA" id="ARBA00022729"/>
    </source>
</evidence>
<evidence type="ECO:0000256" key="4">
    <source>
        <dbReference type="ARBA" id="ARBA00023295"/>
    </source>
</evidence>
<dbReference type="Pfam" id="PF04616">
    <property type="entry name" value="Glyco_hydro_43"/>
    <property type="match status" value="1"/>
</dbReference>
<keyword evidence="3 7" id="KW-0378">Hydrolase</keyword>
<dbReference type="SUPFAM" id="SSF75005">
    <property type="entry name" value="Arabinanase/levansucrase/invertase"/>
    <property type="match status" value="1"/>
</dbReference>
<comment type="caution">
    <text evidence="10">The sequence shown here is derived from an EMBL/GenBank/DDBJ whole genome shotgun (WGS) entry which is preliminary data.</text>
</comment>
<gene>
    <name evidence="10" type="ORF">KK078_28130</name>
</gene>
<evidence type="ECO:0000256" key="6">
    <source>
        <dbReference type="PIRSR" id="PIRSR606710-2"/>
    </source>
</evidence>
<keyword evidence="4 7" id="KW-0326">Glycosidase</keyword>
<feature type="site" description="Important for catalytic activity, responsible for pKa modulation of the active site Glu and correct orientation of both the proton donor and substrate" evidence="6">
    <location>
        <position position="161"/>
    </location>
</feature>
<feature type="active site" description="Proton acceptor" evidence="5">
    <location>
        <position position="49"/>
    </location>
</feature>
<dbReference type="PIRSF" id="PIRSF025414">
    <property type="entry name" value="Alpha-L-arabinofuranosidase"/>
    <property type="match status" value="1"/>
</dbReference>
<keyword evidence="2 9" id="KW-0732">Signal</keyword>
<accession>A0AAP2DE18</accession>
<evidence type="ECO:0000256" key="1">
    <source>
        <dbReference type="ARBA" id="ARBA00009865"/>
    </source>
</evidence>
<dbReference type="AlphaFoldDB" id="A0AAP2DE18"/>
<dbReference type="GO" id="GO:0005975">
    <property type="term" value="P:carbohydrate metabolic process"/>
    <property type="evidence" value="ECO:0007669"/>
    <property type="project" value="InterPro"/>
</dbReference>
<dbReference type="PANTHER" id="PTHR43817">
    <property type="entry name" value="GLYCOSYL HYDROLASE"/>
    <property type="match status" value="1"/>
</dbReference>
<evidence type="ECO:0000313" key="11">
    <source>
        <dbReference type="Proteomes" id="UP001319180"/>
    </source>
</evidence>
<dbReference type="Proteomes" id="UP001319180">
    <property type="component" value="Unassembled WGS sequence"/>
</dbReference>
<feature type="region of interest" description="Disordered" evidence="8">
    <location>
        <begin position="325"/>
        <end position="348"/>
    </location>
</feature>
<evidence type="ECO:0000313" key="10">
    <source>
        <dbReference type="EMBL" id="MBT1690466.1"/>
    </source>
</evidence>
<dbReference type="InterPro" id="IPR023296">
    <property type="entry name" value="Glyco_hydro_beta-prop_sf"/>
</dbReference>
<evidence type="ECO:0000256" key="9">
    <source>
        <dbReference type="SAM" id="SignalP"/>
    </source>
</evidence>
<feature type="active site" description="Proton donor" evidence="5">
    <location>
        <position position="220"/>
    </location>
</feature>
<dbReference type="CDD" id="cd18820">
    <property type="entry name" value="GH43_LbAraf43-like"/>
    <property type="match status" value="1"/>
</dbReference>
<evidence type="ECO:0000256" key="5">
    <source>
        <dbReference type="PIRSR" id="PIRSR606710-1"/>
    </source>
</evidence>
<dbReference type="Gene3D" id="2.115.10.20">
    <property type="entry name" value="Glycosyl hydrolase domain, family 43"/>
    <property type="match status" value="1"/>
</dbReference>
<feature type="chain" id="PRO_5042999018" evidence="9">
    <location>
        <begin position="35"/>
        <end position="348"/>
    </location>
</feature>
<dbReference type="InterPro" id="IPR006710">
    <property type="entry name" value="Glyco_hydro_43"/>
</dbReference>
<dbReference type="PANTHER" id="PTHR43817:SF1">
    <property type="entry name" value="HYDROLASE, FAMILY 43, PUTATIVE (AFU_ORTHOLOGUE AFUA_3G01660)-RELATED"/>
    <property type="match status" value="1"/>
</dbReference>
<keyword evidence="11" id="KW-1185">Reference proteome</keyword>
<feature type="signal peptide" evidence="9">
    <location>
        <begin position="1"/>
        <end position="34"/>
    </location>
</feature>
<reference evidence="10 11" key="1">
    <citation type="submission" date="2021-05" db="EMBL/GenBank/DDBJ databases">
        <title>A Polyphasic approach of four new species of the genus Ohtaekwangia: Ohtaekwangia histidinii sp. nov., Ohtaekwangia cretensis sp. nov., Ohtaekwangia indiensis sp. nov., Ohtaekwangia reichenbachii sp. nov. from diverse environment.</title>
        <authorList>
            <person name="Octaviana S."/>
        </authorList>
    </citation>
    <scope>NUCLEOTIDE SEQUENCE [LARGE SCALE GENOMIC DNA]</scope>
    <source>
        <strain evidence="10 11">PWU37</strain>
    </source>
</reference>
<dbReference type="GO" id="GO:0004553">
    <property type="term" value="F:hydrolase activity, hydrolyzing O-glycosyl compounds"/>
    <property type="evidence" value="ECO:0007669"/>
    <property type="project" value="InterPro"/>
</dbReference>
<proteinExistence type="inferred from homology"/>
<dbReference type="InterPro" id="IPR016828">
    <property type="entry name" value="Alpha-L-arabinofuranosidase"/>
</dbReference>
<evidence type="ECO:0000256" key="8">
    <source>
        <dbReference type="SAM" id="MobiDB-lite"/>
    </source>
</evidence>